<dbReference type="Proteomes" id="UP000265515">
    <property type="component" value="Unassembled WGS sequence"/>
</dbReference>
<evidence type="ECO:0000259" key="2">
    <source>
        <dbReference type="Pfam" id="PF01408"/>
    </source>
</evidence>
<dbReference type="Pfam" id="PF22725">
    <property type="entry name" value="GFO_IDH_MocA_C3"/>
    <property type="match status" value="1"/>
</dbReference>
<evidence type="ECO:0000259" key="3">
    <source>
        <dbReference type="Pfam" id="PF22725"/>
    </source>
</evidence>
<keyword evidence="5" id="KW-1185">Reference proteome</keyword>
<evidence type="ECO:0000313" key="4">
    <source>
        <dbReference type="EMBL" id="GBG82532.1"/>
    </source>
</evidence>
<dbReference type="OrthoDB" id="2129491at2759"/>
<dbReference type="SUPFAM" id="SSF51735">
    <property type="entry name" value="NAD(P)-binding Rossmann-fold domains"/>
    <property type="match status" value="1"/>
</dbReference>
<dbReference type="STRING" id="69332.A0A388LJZ5"/>
<dbReference type="Gene3D" id="3.30.360.10">
    <property type="entry name" value="Dihydrodipicolinate Reductase, domain 2"/>
    <property type="match status" value="1"/>
</dbReference>
<dbReference type="Gene3D" id="3.40.50.720">
    <property type="entry name" value="NAD(P)-binding Rossmann-like Domain"/>
    <property type="match status" value="1"/>
</dbReference>
<comment type="caution">
    <text evidence="4">The sequence shown here is derived from an EMBL/GenBank/DDBJ whole genome shotgun (WGS) entry which is preliminary data.</text>
</comment>
<proteinExistence type="inferred from homology"/>
<dbReference type="OMA" id="KMIQAPF"/>
<dbReference type="InterPro" id="IPR000683">
    <property type="entry name" value="Gfo/Idh/MocA-like_OxRdtase_N"/>
</dbReference>
<dbReference type="AlphaFoldDB" id="A0A388LJZ5"/>
<dbReference type="GO" id="GO:0000166">
    <property type="term" value="F:nucleotide binding"/>
    <property type="evidence" value="ECO:0007669"/>
    <property type="project" value="InterPro"/>
</dbReference>
<dbReference type="InterPro" id="IPR036291">
    <property type="entry name" value="NAD(P)-bd_dom_sf"/>
</dbReference>
<feature type="domain" description="Gfo/Idh/MocA-like oxidoreductase N-terminal" evidence="2">
    <location>
        <begin position="19"/>
        <end position="138"/>
    </location>
</feature>
<dbReference type="SUPFAM" id="SSF55347">
    <property type="entry name" value="Glyceraldehyde-3-phosphate dehydrogenase-like, C-terminal domain"/>
    <property type="match status" value="1"/>
</dbReference>
<gene>
    <name evidence="4" type="ORF">CBR_g34908</name>
</gene>
<evidence type="ECO:0000256" key="1">
    <source>
        <dbReference type="ARBA" id="ARBA00010928"/>
    </source>
</evidence>
<accession>A0A388LJZ5</accession>
<dbReference type="PANTHER" id="PTHR46368:SF4">
    <property type="entry name" value="OS10G0403700 PROTEIN"/>
    <property type="match status" value="1"/>
</dbReference>
<dbReference type="InterPro" id="IPR055170">
    <property type="entry name" value="GFO_IDH_MocA-like_dom"/>
</dbReference>
<dbReference type="EMBL" id="BFEA01000409">
    <property type="protein sequence ID" value="GBG82532.1"/>
    <property type="molecule type" value="Genomic_DNA"/>
</dbReference>
<evidence type="ECO:0000313" key="5">
    <source>
        <dbReference type="Proteomes" id="UP000265515"/>
    </source>
</evidence>
<dbReference type="PANTHER" id="PTHR46368">
    <property type="match status" value="1"/>
</dbReference>
<feature type="domain" description="GFO/IDH/MocA-like oxidoreductase" evidence="3">
    <location>
        <begin position="158"/>
        <end position="273"/>
    </location>
</feature>
<dbReference type="Gramene" id="GBG82532">
    <property type="protein sequence ID" value="GBG82532"/>
    <property type="gene ID" value="CBR_g34908"/>
</dbReference>
<name>A0A388LJZ5_CHABU</name>
<organism evidence="4 5">
    <name type="scientific">Chara braunii</name>
    <name type="common">Braun's stonewort</name>
    <dbReference type="NCBI Taxonomy" id="69332"/>
    <lineage>
        <taxon>Eukaryota</taxon>
        <taxon>Viridiplantae</taxon>
        <taxon>Streptophyta</taxon>
        <taxon>Charophyceae</taxon>
        <taxon>Charales</taxon>
        <taxon>Characeae</taxon>
        <taxon>Chara</taxon>
    </lineage>
</organism>
<sequence length="372" mass="40993">MEPASPEISVSSTGNSDVIRFGILGCAHISRKNIRAMNMLKDVEAYAVASRSLAKAEAHAVATGMKPGSKCYGSYEELLEDPLVDVVYVPLPSGLHLEWVNKIAAKGKHVLLEKPVAMSIEEFDKMLEVCQQAGVQLMDGTMWMHNPRTSAMKSILKEKKAIGRPISVYAAFAAPLMNADFLKNNVRMQKDLDGLGALGDLLWYCVRAVLWTMDYELPKEVRARPHTVFNDQGVIVQCGADLFWENGTVSFVECSFNGGLRQTVEISGTTGLLTVMDFVLPSVETTSVFEIRRRSSNPHVYGHIVDIERHEVKTELPQEALMVNQMAQLARGLKNGTGVVDNHWPDIARKTQLVLNVIEESIKAGAITVAVQ</sequence>
<comment type="similarity">
    <text evidence="1">Belongs to the Gfo/Idh/MocA family.</text>
</comment>
<dbReference type="Pfam" id="PF01408">
    <property type="entry name" value="GFO_IDH_MocA"/>
    <property type="match status" value="1"/>
</dbReference>
<protein>
    <submittedName>
        <fullName evidence="4">Uncharacterized protein</fullName>
    </submittedName>
</protein>
<reference evidence="4 5" key="1">
    <citation type="journal article" date="2018" name="Cell">
        <title>The Chara Genome: Secondary Complexity and Implications for Plant Terrestrialization.</title>
        <authorList>
            <person name="Nishiyama T."/>
            <person name="Sakayama H."/>
            <person name="Vries J.D."/>
            <person name="Buschmann H."/>
            <person name="Saint-Marcoux D."/>
            <person name="Ullrich K.K."/>
            <person name="Haas F.B."/>
            <person name="Vanderstraeten L."/>
            <person name="Becker D."/>
            <person name="Lang D."/>
            <person name="Vosolsobe S."/>
            <person name="Rombauts S."/>
            <person name="Wilhelmsson P.K.I."/>
            <person name="Janitza P."/>
            <person name="Kern R."/>
            <person name="Heyl A."/>
            <person name="Rumpler F."/>
            <person name="Villalobos L.I.A.C."/>
            <person name="Clay J.M."/>
            <person name="Skokan R."/>
            <person name="Toyoda A."/>
            <person name="Suzuki Y."/>
            <person name="Kagoshima H."/>
            <person name="Schijlen E."/>
            <person name="Tajeshwar N."/>
            <person name="Catarino B."/>
            <person name="Hetherington A.J."/>
            <person name="Saltykova A."/>
            <person name="Bonnot C."/>
            <person name="Breuninger H."/>
            <person name="Symeonidi A."/>
            <person name="Radhakrishnan G.V."/>
            <person name="Van Nieuwerburgh F."/>
            <person name="Deforce D."/>
            <person name="Chang C."/>
            <person name="Karol K.G."/>
            <person name="Hedrich R."/>
            <person name="Ulvskov P."/>
            <person name="Glockner G."/>
            <person name="Delwiche C.F."/>
            <person name="Petrasek J."/>
            <person name="Van de Peer Y."/>
            <person name="Friml J."/>
            <person name="Beilby M."/>
            <person name="Dolan L."/>
            <person name="Kohara Y."/>
            <person name="Sugano S."/>
            <person name="Fujiyama A."/>
            <person name="Delaux P.-M."/>
            <person name="Quint M."/>
            <person name="TheiBen G."/>
            <person name="Hagemann M."/>
            <person name="Harholt J."/>
            <person name="Dunand C."/>
            <person name="Zachgo S."/>
            <person name="Langdale J."/>
            <person name="Maumus F."/>
            <person name="Straeten D.V.D."/>
            <person name="Gould S.B."/>
            <person name="Rensing S.A."/>
        </authorList>
    </citation>
    <scope>NUCLEOTIDE SEQUENCE [LARGE SCALE GENOMIC DNA]</scope>
    <source>
        <strain evidence="4 5">S276</strain>
    </source>
</reference>